<comment type="caution">
    <text evidence="2">The sequence shown here is derived from an EMBL/GenBank/DDBJ whole genome shotgun (WGS) entry which is preliminary data.</text>
</comment>
<protein>
    <submittedName>
        <fullName evidence="2">Polysaccharide deacetylase</fullName>
    </submittedName>
</protein>
<dbReference type="RefSeq" id="WP_306746284.1">
    <property type="nucleotide sequence ID" value="NZ_NSDM01000005.1"/>
</dbReference>
<proteinExistence type="predicted"/>
<dbReference type="PROSITE" id="PS51677">
    <property type="entry name" value="NODB"/>
    <property type="match status" value="1"/>
</dbReference>
<feature type="domain" description="NodB homology" evidence="1">
    <location>
        <begin position="51"/>
        <end position="230"/>
    </location>
</feature>
<organism evidence="2 3">
    <name type="scientific">Saccharothrix yanglingensis</name>
    <dbReference type="NCBI Taxonomy" id="659496"/>
    <lineage>
        <taxon>Bacteria</taxon>
        <taxon>Bacillati</taxon>
        <taxon>Actinomycetota</taxon>
        <taxon>Actinomycetes</taxon>
        <taxon>Pseudonocardiales</taxon>
        <taxon>Pseudonocardiaceae</taxon>
        <taxon>Saccharothrix</taxon>
    </lineage>
</organism>
<dbReference type="InterPro" id="IPR011330">
    <property type="entry name" value="Glyco_hydro/deAcase_b/a-brl"/>
</dbReference>
<keyword evidence="3" id="KW-1185">Reference proteome</keyword>
<evidence type="ECO:0000313" key="3">
    <source>
        <dbReference type="Proteomes" id="UP001225605"/>
    </source>
</evidence>
<dbReference type="PANTHER" id="PTHR10587">
    <property type="entry name" value="GLYCOSYL TRANSFERASE-RELATED"/>
    <property type="match status" value="1"/>
</dbReference>
<dbReference type="Proteomes" id="UP001225605">
    <property type="component" value="Unassembled WGS sequence"/>
</dbReference>
<dbReference type="EMBL" id="NSDM01000005">
    <property type="protein sequence ID" value="MDQ2585114.1"/>
    <property type="molecule type" value="Genomic_DNA"/>
</dbReference>
<gene>
    <name evidence="2" type="ORF">CKY47_14225</name>
</gene>
<name>A0ABU0WZ28_9PSEU</name>
<dbReference type="InterPro" id="IPR002509">
    <property type="entry name" value="NODB_dom"/>
</dbReference>
<dbReference type="Pfam" id="PF01522">
    <property type="entry name" value="Polysacc_deac_1"/>
    <property type="match status" value="1"/>
</dbReference>
<dbReference type="InterPro" id="IPR050248">
    <property type="entry name" value="Polysacc_deacetylase_ArnD"/>
</dbReference>
<accession>A0ABU0WZ28</accession>
<reference evidence="2 3" key="1">
    <citation type="submission" date="2017-06" db="EMBL/GenBank/DDBJ databases">
        <title>Cultured bacterium strain Saccharothrix yanglingensis Hhs.015.</title>
        <authorList>
            <person name="Xia Y."/>
        </authorList>
    </citation>
    <scope>NUCLEOTIDE SEQUENCE [LARGE SCALE GENOMIC DNA]</scope>
    <source>
        <strain evidence="2 3">Hhs.015</strain>
    </source>
</reference>
<evidence type="ECO:0000259" key="1">
    <source>
        <dbReference type="PROSITE" id="PS51677"/>
    </source>
</evidence>
<dbReference type="SUPFAM" id="SSF88713">
    <property type="entry name" value="Glycoside hydrolase/deacetylase"/>
    <property type="match status" value="1"/>
</dbReference>
<evidence type="ECO:0000313" key="2">
    <source>
        <dbReference type="EMBL" id="MDQ2585114.1"/>
    </source>
</evidence>
<dbReference type="PANTHER" id="PTHR10587:SF125">
    <property type="entry name" value="POLYSACCHARIDE DEACETYLASE YHEN-RELATED"/>
    <property type="match status" value="1"/>
</dbReference>
<sequence length="243" mass="26360">MRRVRVRRWVVVVAAVVVALPLAGLGVLEVVNARGFQFFGGLTRAVATDERVVALTFDDGPVPGGTEELLAVLAEKDVKATFYLVGRDLEAHPELGRAIASAGHEIGNHSYSHQRMVFVTPGFVADEVERTDRLIRDTGYAGAITFRPPNGKKLLALPHYLSEHGRTTVMWDVEPEAEADDAEALARHAAEHVAPGSIVLLHGMYESRAATREALGSLIDRVHARGYRFAAVSDLLRLGPARG</sequence>
<dbReference type="Gene3D" id="3.20.20.370">
    <property type="entry name" value="Glycoside hydrolase/deacetylase"/>
    <property type="match status" value="1"/>
</dbReference>